<accession>A0AAU9X796</accession>
<evidence type="ECO:0000256" key="1">
    <source>
        <dbReference type="ARBA" id="ARBA00004141"/>
    </source>
</evidence>
<keyword evidence="3 5" id="KW-1133">Transmembrane helix</keyword>
<evidence type="ECO:0000256" key="4">
    <source>
        <dbReference type="ARBA" id="ARBA00023136"/>
    </source>
</evidence>
<protein>
    <recommendedName>
        <fullName evidence="6">Major facilitator superfamily (MFS) profile domain-containing protein</fullName>
    </recommendedName>
</protein>
<dbReference type="GO" id="GO:0016020">
    <property type="term" value="C:membrane"/>
    <property type="evidence" value="ECO:0007669"/>
    <property type="project" value="UniProtKB-SubCell"/>
</dbReference>
<dbReference type="AlphaFoldDB" id="A0AAU9X796"/>
<dbReference type="Gene3D" id="1.20.120.540">
    <property type="entry name" value="Voltage-gated potassium channels"/>
    <property type="match status" value="1"/>
</dbReference>
<keyword evidence="8" id="KW-1185">Reference proteome</keyword>
<dbReference type="InterPro" id="IPR050382">
    <property type="entry name" value="MFS_Na/Anion_cotransporter"/>
</dbReference>
<evidence type="ECO:0000313" key="7">
    <source>
        <dbReference type="EMBL" id="CAH3139461.1"/>
    </source>
</evidence>
<sequence length="131" mass="14390">MAVNALPNRYILSEMIFIGFFVMSGLRVNLNVAIGAMVNNHTDNKNTKRSSLYWKGLHSFSLGVILGAFYHGYMVFQIPGGWLALRVGGALLFGAAVMIALLFTMLTPMATRWNSIALIVLRLLEGLVLVS</sequence>
<dbReference type="InterPro" id="IPR027378">
    <property type="entry name" value="Nucleotide_channel_N"/>
</dbReference>
<evidence type="ECO:0000256" key="2">
    <source>
        <dbReference type="ARBA" id="ARBA00022692"/>
    </source>
</evidence>
<reference evidence="7 8" key="1">
    <citation type="submission" date="2022-05" db="EMBL/GenBank/DDBJ databases">
        <authorList>
            <consortium name="Genoscope - CEA"/>
            <person name="William W."/>
        </authorList>
    </citation>
    <scope>NUCLEOTIDE SEQUENCE [LARGE SCALE GENOMIC DNA]</scope>
</reference>
<proteinExistence type="predicted"/>
<evidence type="ECO:0000259" key="6">
    <source>
        <dbReference type="PROSITE" id="PS50850"/>
    </source>
</evidence>
<dbReference type="PROSITE" id="PS50850">
    <property type="entry name" value="MFS"/>
    <property type="match status" value="1"/>
</dbReference>
<feature type="transmembrane region" description="Helical" evidence="5">
    <location>
        <begin position="83"/>
        <end position="106"/>
    </location>
</feature>
<dbReference type="InterPro" id="IPR020846">
    <property type="entry name" value="MFS_dom"/>
</dbReference>
<gene>
    <name evidence="7" type="ORF">PMEA_00018812</name>
</gene>
<dbReference type="GO" id="GO:0022857">
    <property type="term" value="F:transmembrane transporter activity"/>
    <property type="evidence" value="ECO:0007669"/>
    <property type="project" value="InterPro"/>
</dbReference>
<keyword evidence="2 5" id="KW-0812">Transmembrane</keyword>
<dbReference type="PANTHER" id="PTHR11662">
    <property type="entry name" value="SOLUTE CARRIER FAMILY 17"/>
    <property type="match status" value="1"/>
</dbReference>
<dbReference type="GO" id="GO:0006820">
    <property type="term" value="P:monoatomic anion transport"/>
    <property type="evidence" value="ECO:0007669"/>
    <property type="project" value="TreeGrafter"/>
</dbReference>
<feature type="domain" description="Major facilitator superfamily (MFS) profile" evidence="6">
    <location>
        <begin position="12"/>
        <end position="131"/>
    </location>
</feature>
<feature type="transmembrane region" description="Helical" evidence="5">
    <location>
        <begin position="12"/>
        <end position="37"/>
    </location>
</feature>
<evidence type="ECO:0000256" key="5">
    <source>
        <dbReference type="SAM" id="Phobius"/>
    </source>
</evidence>
<comment type="subcellular location">
    <subcellularLocation>
        <location evidence="1">Membrane</location>
        <topology evidence="1">Multi-pass membrane protein</topology>
    </subcellularLocation>
</comment>
<evidence type="ECO:0000256" key="3">
    <source>
        <dbReference type="ARBA" id="ARBA00022989"/>
    </source>
</evidence>
<dbReference type="PANTHER" id="PTHR11662:SF399">
    <property type="entry name" value="FI19708P1-RELATED"/>
    <property type="match status" value="1"/>
</dbReference>
<dbReference type="InterPro" id="IPR036259">
    <property type="entry name" value="MFS_trans_sf"/>
</dbReference>
<dbReference type="SUPFAM" id="SSF103473">
    <property type="entry name" value="MFS general substrate transporter"/>
    <property type="match status" value="1"/>
</dbReference>
<organism evidence="7 8">
    <name type="scientific">Pocillopora meandrina</name>
    <dbReference type="NCBI Taxonomy" id="46732"/>
    <lineage>
        <taxon>Eukaryota</taxon>
        <taxon>Metazoa</taxon>
        <taxon>Cnidaria</taxon>
        <taxon>Anthozoa</taxon>
        <taxon>Hexacorallia</taxon>
        <taxon>Scleractinia</taxon>
        <taxon>Astrocoeniina</taxon>
        <taxon>Pocilloporidae</taxon>
        <taxon>Pocillopora</taxon>
    </lineage>
</organism>
<dbReference type="EMBL" id="CALNXJ010000033">
    <property type="protein sequence ID" value="CAH3139461.1"/>
    <property type="molecule type" value="Genomic_DNA"/>
</dbReference>
<evidence type="ECO:0000313" key="8">
    <source>
        <dbReference type="Proteomes" id="UP001159428"/>
    </source>
</evidence>
<keyword evidence="4 5" id="KW-0472">Membrane</keyword>
<name>A0AAU9X796_9CNID</name>
<comment type="caution">
    <text evidence="7">The sequence shown here is derived from an EMBL/GenBank/DDBJ whole genome shotgun (WGS) entry which is preliminary data.</text>
</comment>
<dbReference type="Proteomes" id="UP001159428">
    <property type="component" value="Unassembled WGS sequence"/>
</dbReference>
<feature type="transmembrane region" description="Helical" evidence="5">
    <location>
        <begin position="57"/>
        <end position="76"/>
    </location>
</feature>